<evidence type="ECO:0000256" key="3">
    <source>
        <dbReference type="ARBA" id="ARBA00022723"/>
    </source>
</evidence>
<dbReference type="InterPro" id="IPR018957">
    <property type="entry name" value="Znf_C3HC4_RING-type"/>
</dbReference>
<dbReference type="Gene3D" id="3.30.40.10">
    <property type="entry name" value="Zinc/RING finger domain, C3HC4 (zinc finger)"/>
    <property type="match status" value="1"/>
</dbReference>
<dbReference type="InterPro" id="IPR001841">
    <property type="entry name" value="Znf_RING"/>
</dbReference>
<dbReference type="Proteomes" id="UP000264353">
    <property type="component" value="Chromosome A3"/>
</dbReference>
<evidence type="ECO:0000256" key="5">
    <source>
        <dbReference type="ARBA" id="ARBA00022833"/>
    </source>
</evidence>
<evidence type="ECO:0000259" key="7">
    <source>
        <dbReference type="PROSITE" id="PS50089"/>
    </source>
</evidence>
<dbReference type="EMBL" id="CM010630">
    <property type="protein sequence ID" value="RID72396.1"/>
    <property type="molecule type" value="Genomic_DNA"/>
</dbReference>
<proteinExistence type="inferred from homology"/>
<reference evidence="8 9" key="1">
    <citation type="submission" date="2018-06" db="EMBL/GenBank/DDBJ databases">
        <title>WGS assembly of Brassica rapa FPsc.</title>
        <authorList>
            <person name="Bowman J."/>
            <person name="Kohchi T."/>
            <person name="Yamato K."/>
            <person name="Jenkins J."/>
            <person name="Shu S."/>
            <person name="Ishizaki K."/>
            <person name="Yamaoka S."/>
            <person name="Nishihama R."/>
            <person name="Nakamura Y."/>
            <person name="Berger F."/>
            <person name="Adam C."/>
            <person name="Aki S."/>
            <person name="Althoff F."/>
            <person name="Araki T."/>
            <person name="Arteaga-Vazquez M."/>
            <person name="Balasubrmanian S."/>
            <person name="Bauer D."/>
            <person name="Boehm C."/>
            <person name="Briginshaw L."/>
            <person name="Caballero-Perez J."/>
            <person name="Catarino B."/>
            <person name="Chen F."/>
            <person name="Chiyoda S."/>
            <person name="Chovatia M."/>
            <person name="Davies K."/>
            <person name="Delmans M."/>
            <person name="Demura T."/>
            <person name="Dierschke T."/>
            <person name="Dolan L."/>
            <person name="Dorantes-Acosta A."/>
            <person name="Eklund D."/>
            <person name="Florent S."/>
            <person name="Flores-Sandoval E."/>
            <person name="Fujiyama A."/>
            <person name="Fukuzawa H."/>
            <person name="Galik B."/>
            <person name="Grimanelli D."/>
            <person name="Grimwood J."/>
            <person name="Grossniklaus U."/>
            <person name="Hamada T."/>
            <person name="Haseloff J."/>
            <person name="Hetherington A."/>
            <person name="Higo A."/>
            <person name="Hirakawa Y."/>
            <person name="Hundley H."/>
            <person name="Ikeda Y."/>
            <person name="Inoue K."/>
            <person name="Inoue S."/>
            <person name="Ishida S."/>
            <person name="Jia Q."/>
            <person name="Kakita M."/>
            <person name="Kanazawa T."/>
            <person name="Kawai Y."/>
            <person name="Kawashima T."/>
            <person name="Kennedy M."/>
            <person name="Kinose K."/>
            <person name="Kinoshita T."/>
            <person name="Kohara Y."/>
            <person name="Koide E."/>
            <person name="Komatsu K."/>
            <person name="Kopischke S."/>
            <person name="Kubo M."/>
            <person name="Kyozuka J."/>
            <person name="Lagercrantz U."/>
            <person name="Lin S."/>
            <person name="Lindquist E."/>
            <person name="Lipzen A."/>
            <person name="Lu C."/>
            <person name="Luna E."/>
            <person name="Martienssen R."/>
            <person name="Minamino N."/>
            <person name="Mizutani M."/>
            <person name="Mizutani M."/>
            <person name="Mochizuki N."/>
            <person name="Monte I."/>
            <person name="Mosher R."/>
            <person name="Nagasaki H."/>
            <person name="Nakagami H."/>
            <person name="Naramoto S."/>
            <person name="Nishitani K."/>
            <person name="Ohtani M."/>
            <person name="Okamoto T."/>
            <person name="Okumura M."/>
            <person name="Phillips J."/>
            <person name="Pollak B."/>
            <person name="Reinders A."/>
            <person name="Roevekamp M."/>
            <person name="Sano R."/>
            <person name="Sawa S."/>
            <person name="Schmid M."/>
            <person name="Shirakawa M."/>
            <person name="Solano R."/>
            <person name="Spunde A."/>
            <person name="Suetsugu N."/>
            <person name="Sugano S."/>
            <person name="Sugiyama A."/>
            <person name="Sun R."/>
            <person name="Suzuki Y."/>
            <person name="Takenaka M."/>
            <person name="Takezawa D."/>
            <person name="Tomogane H."/>
            <person name="Tsuzuki M."/>
            <person name="Ueda T."/>
            <person name="Umeda M."/>
            <person name="Ward J."/>
            <person name="Watanabe Y."/>
            <person name="Yazaki K."/>
            <person name="Yokoyama R."/>
            <person name="Yoshitake Y."/>
            <person name="Yotsui I."/>
            <person name="Zachgo S."/>
            <person name="Schmutz J."/>
        </authorList>
    </citation>
    <scope>NUCLEOTIDE SEQUENCE [LARGE SCALE GENOMIC DNA]</scope>
    <source>
        <strain evidence="9">cv. B-3</strain>
    </source>
</reference>
<accession>A0A398AAX6</accession>
<dbReference type="GO" id="GO:0004842">
    <property type="term" value="F:ubiquitin-protein transferase activity"/>
    <property type="evidence" value="ECO:0007669"/>
    <property type="project" value="InterPro"/>
</dbReference>
<evidence type="ECO:0000313" key="9">
    <source>
        <dbReference type="Proteomes" id="UP000264353"/>
    </source>
</evidence>
<sequence>MPSQKKTCRICFNNDFEIHQMHSIALCGHQFCVECMKQYIEAMLFEGGVPRCPHYQCEFMPTLRSFTNLLTPKLRKMWEQRVQKDSIPVADRVY</sequence>
<protein>
    <recommendedName>
        <fullName evidence="7">RING-type domain-containing protein</fullName>
    </recommendedName>
</protein>
<keyword evidence="3" id="KW-0479">Metal-binding</keyword>
<dbReference type="InterPro" id="IPR017907">
    <property type="entry name" value="Znf_RING_CS"/>
</dbReference>
<keyword evidence="5" id="KW-0862">Zinc</keyword>
<evidence type="ECO:0000256" key="1">
    <source>
        <dbReference type="ARBA" id="ARBA00003976"/>
    </source>
</evidence>
<dbReference type="AlphaFoldDB" id="A0A398AAX6"/>
<comment type="similarity">
    <text evidence="2">Belongs to the RBR family. Ariadne subfamily.</text>
</comment>
<dbReference type="PROSITE" id="PS00518">
    <property type="entry name" value="ZF_RING_1"/>
    <property type="match status" value="1"/>
</dbReference>
<dbReference type="SUPFAM" id="SSF57850">
    <property type="entry name" value="RING/U-box"/>
    <property type="match status" value="1"/>
</dbReference>
<gene>
    <name evidence="8" type="ORF">BRARA_C04290</name>
</gene>
<evidence type="ECO:0000256" key="4">
    <source>
        <dbReference type="ARBA" id="ARBA00022771"/>
    </source>
</evidence>
<comment type="function">
    <text evidence="1">Might act as an E3 ubiquitin-protein ligase, or as part of E3 complex, which accepts ubiquitin from specific E2 ubiquitin-conjugating enzymes and then transfers it to substrates.</text>
</comment>
<dbReference type="PROSITE" id="PS50089">
    <property type="entry name" value="ZF_RING_2"/>
    <property type="match status" value="1"/>
</dbReference>
<dbReference type="InterPro" id="IPR031127">
    <property type="entry name" value="E3_UB_ligase_RBR"/>
</dbReference>
<organism evidence="8 9">
    <name type="scientific">Brassica campestris</name>
    <name type="common">Field mustard</name>
    <dbReference type="NCBI Taxonomy" id="3711"/>
    <lineage>
        <taxon>Eukaryota</taxon>
        <taxon>Viridiplantae</taxon>
        <taxon>Streptophyta</taxon>
        <taxon>Embryophyta</taxon>
        <taxon>Tracheophyta</taxon>
        <taxon>Spermatophyta</taxon>
        <taxon>Magnoliopsida</taxon>
        <taxon>eudicotyledons</taxon>
        <taxon>Gunneridae</taxon>
        <taxon>Pentapetalae</taxon>
        <taxon>rosids</taxon>
        <taxon>malvids</taxon>
        <taxon>Brassicales</taxon>
        <taxon>Brassicaceae</taxon>
        <taxon>Brassiceae</taxon>
        <taxon>Brassica</taxon>
    </lineage>
</organism>
<dbReference type="PANTHER" id="PTHR11685">
    <property type="entry name" value="RBR FAMILY RING FINGER AND IBR DOMAIN-CONTAINING"/>
    <property type="match status" value="1"/>
</dbReference>
<feature type="domain" description="RING-type" evidence="7">
    <location>
        <begin position="8"/>
        <end position="53"/>
    </location>
</feature>
<dbReference type="InterPro" id="IPR013083">
    <property type="entry name" value="Znf_RING/FYVE/PHD"/>
</dbReference>
<dbReference type="Pfam" id="PF00097">
    <property type="entry name" value="zf-C3HC4"/>
    <property type="match status" value="1"/>
</dbReference>
<evidence type="ECO:0000256" key="6">
    <source>
        <dbReference type="PROSITE-ProRule" id="PRU00175"/>
    </source>
</evidence>
<dbReference type="FunFam" id="3.30.40.10:FF:000230">
    <property type="entry name" value="RBR-type E3 ubiquitin transferase"/>
    <property type="match status" value="1"/>
</dbReference>
<name>A0A398AAX6_BRACM</name>
<dbReference type="GO" id="GO:0016567">
    <property type="term" value="P:protein ubiquitination"/>
    <property type="evidence" value="ECO:0007669"/>
    <property type="project" value="InterPro"/>
</dbReference>
<dbReference type="GO" id="GO:0008270">
    <property type="term" value="F:zinc ion binding"/>
    <property type="evidence" value="ECO:0007669"/>
    <property type="project" value="UniProtKB-KW"/>
</dbReference>
<evidence type="ECO:0000256" key="2">
    <source>
        <dbReference type="ARBA" id="ARBA00005884"/>
    </source>
</evidence>
<evidence type="ECO:0000313" key="8">
    <source>
        <dbReference type="EMBL" id="RID72396.1"/>
    </source>
</evidence>
<keyword evidence="4 6" id="KW-0863">Zinc-finger</keyword>